<accession>X1AWV8</accession>
<dbReference type="GO" id="GO:0051287">
    <property type="term" value="F:NAD binding"/>
    <property type="evidence" value="ECO:0007669"/>
    <property type="project" value="InterPro"/>
</dbReference>
<dbReference type="Pfam" id="PF00180">
    <property type="entry name" value="Iso_dh"/>
    <property type="match status" value="1"/>
</dbReference>
<dbReference type="GO" id="GO:0004449">
    <property type="term" value="F:isocitrate dehydrogenase (NAD+) activity"/>
    <property type="evidence" value="ECO:0007669"/>
    <property type="project" value="TreeGrafter"/>
</dbReference>
<dbReference type="GO" id="GO:0006102">
    <property type="term" value="P:isocitrate metabolic process"/>
    <property type="evidence" value="ECO:0007669"/>
    <property type="project" value="TreeGrafter"/>
</dbReference>
<dbReference type="InterPro" id="IPR024084">
    <property type="entry name" value="IsoPropMal-DH-like_dom"/>
</dbReference>
<dbReference type="GO" id="GO:0000287">
    <property type="term" value="F:magnesium ion binding"/>
    <property type="evidence" value="ECO:0007669"/>
    <property type="project" value="InterPro"/>
</dbReference>
<organism evidence="4">
    <name type="scientific">marine sediment metagenome</name>
    <dbReference type="NCBI Taxonomy" id="412755"/>
    <lineage>
        <taxon>unclassified sequences</taxon>
        <taxon>metagenomes</taxon>
        <taxon>ecological metagenomes</taxon>
    </lineage>
</organism>
<dbReference type="PANTHER" id="PTHR11835">
    <property type="entry name" value="DECARBOXYLATING DEHYDROGENASES-ISOCITRATE, ISOPROPYLMALATE, TARTRATE"/>
    <property type="match status" value="1"/>
</dbReference>
<dbReference type="InterPro" id="IPR019818">
    <property type="entry name" value="IsoCit/isopropylmalate_DH_CS"/>
</dbReference>
<keyword evidence="2" id="KW-0560">Oxidoreductase</keyword>
<evidence type="ECO:0000256" key="1">
    <source>
        <dbReference type="ARBA" id="ARBA00007769"/>
    </source>
</evidence>
<dbReference type="EMBL" id="BART01001867">
    <property type="protein sequence ID" value="GAG73697.1"/>
    <property type="molecule type" value="Genomic_DNA"/>
</dbReference>
<dbReference type="GO" id="GO:0006099">
    <property type="term" value="P:tricarboxylic acid cycle"/>
    <property type="evidence" value="ECO:0007669"/>
    <property type="project" value="TreeGrafter"/>
</dbReference>
<evidence type="ECO:0000313" key="4">
    <source>
        <dbReference type="EMBL" id="GAG73697.1"/>
    </source>
</evidence>
<dbReference type="SMART" id="SM01329">
    <property type="entry name" value="Iso_dh"/>
    <property type="match status" value="1"/>
</dbReference>
<sequence length="263" mass="29242">MVEATGVDIEWDMVNAGAQVYRKEGTVLPDRVIKSLKKNKVGIKGPITTPVGTGFRSVNVAMRKLFGLYACVRPCKSYQGIKSRYSNIDLVIIRENTEDLYAGIEFKKGEMETEELINFIKEKKDTRIRSDSGISIKPISVTGSENIIRFAFEYARKNNRKKVTAVHKANIMKYSDGLFLEVFKKVASKYGDIESEDRIVDNMCMQLVQKPELYDILVLPNLYGDIVSDLAAGLVGGLGVAPSGQVSTNFINFIILSIASLLI</sequence>
<comment type="similarity">
    <text evidence="1">Belongs to the isocitrate and isopropylmalate dehydrogenases family.</text>
</comment>
<reference evidence="4" key="1">
    <citation type="journal article" date="2014" name="Front. Microbiol.">
        <title>High frequency of phylogenetically diverse reductive dehalogenase-homologous genes in deep subseafloor sedimentary metagenomes.</title>
        <authorList>
            <person name="Kawai M."/>
            <person name="Futagami T."/>
            <person name="Toyoda A."/>
            <person name="Takaki Y."/>
            <person name="Nishi S."/>
            <person name="Hori S."/>
            <person name="Arai W."/>
            <person name="Tsubouchi T."/>
            <person name="Morono Y."/>
            <person name="Uchiyama I."/>
            <person name="Ito T."/>
            <person name="Fujiyama A."/>
            <person name="Inagaki F."/>
            <person name="Takami H."/>
        </authorList>
    </citation>
    <scope>NUCLEOTIDE SEQUENCE</scope>
    <source>
        <strain evidence="4">Expedition CK06-06</strain>
    </source>
</reference>
<name>X1AWV8_9ZZZZ</name>
<evidence type="ECO:0000256" key="2">
    <source>
        <dbReference type="ARBA" id="ARBA00023002"/>
    </source>
</evidence>
<evidence type="ECO:0000259" key="3">
    <source>
        <dbReference type="SMART" id="SM01329"/>
    </source>
</evidence>
<comment type="caution">
    <text evidence="4">The sequence shown here is derived from an EMBL/GenBank/DDBJ whole genome shotgun (WGS) entry which is preliminary data.</text>
</comment>
<protein>
    <recommendedName>
        <fullName evidence="3">Isopropylmalate dehydrogenase-like domain-containing protein</fullName>
    </recommendedName>
</protein>
<dbReference type="AlphaFoldDB" id="X1AWV8"/>
<proteinExistence type="inferred from homology"/>
<feature type="domain" description="Isopropylmalate dehydrogenase-like" evidence="3">
    <location>
        <begin position="2"/>
        <end position="263"/>
    </location>
</feature>
<dbReference type="Gene3D" id="3.40.718.10">
    <property type="entry name" value="Isopropylmalate Dehydrogenase"/>
    <property type="match status" value="1"/>
</dbReference>
<gene>
    <name evidence="4" type="ORF">S01H4_06176</name>
</gene>
<dbReference type="PANTHER" id="PTHR11835:SF34">
    <property type="entry name" value="ISOCITRATE DEHYDROGENASE [NAD] SUBUNIT ALPHA, MITOCHONDRIAL"/>
    <property type="match status" value="1"/>
</dbReference>
<dbReference type="SUPFAM" id="SSF53659">
    <property type="entry name" value="Isocitrate/Isopropylmalate dehydrogenase-like"/>
    <property type="match status" value="1"/>
</dbReference>
<dbReference type="PROSITE" id="PS00470">
    <property type="entry name" value="IDH_IMDH"/>
    <property type="match status" value="1"/>
</dbReference>